<evidence type="ECO:0000313" key="10">
    <source>
        <dbReference type="Proteomes" id="UP000485085"/>
    </source>
</evidence>
<evidence type="ECO:0000313" key="2">
    <source>
        <dbReference type="EMBL" id="MUA43463.1"/>
    </source>
</evidence>
<dbReference type="Proteomes" id="UP000532829">
    <property type="component" value="Chromosome"/>
</dbReference>
<dbReference type="EMBL" id="LR134162">
    <property type="protein sequence ID" value="VEB00292.1"/>
    <property type="molecule type" value="Genomic_DNA"/>
</dbReference>
<reference evidence="5 8" key="3">
    <citation type="submission" date="2019-03" db="EMBL/GenBank/DDBJ databases">
        <title>Multidrug-Resistant Klebsiella pneumoniae Clinical Bloodstream Isolates in Shanghai, China.</title>
        <authorList>
            <person name="Wang S."/>
        </authorList>
    </citation>
    <scope>NUCLEOTIDE SEQUENCE [LARGE SCALE GENOMIC DNA]</scope>
    <source>
        <strain evidence="5 8">RJ1071</strain>
    </source>
</reference>
<reference evidence="4" key="1">
    <citation type="submission" date="2018-07" db="EMBL/GenBank/DDBJ databases">
        <title>Draft genome sequence of Klebsiella pneumoniae K293.</title>
        <authorList>
            <person name="He F."/>
        </authorList>
    </citation>
    <scope>NUCLEOTIDE SEQUENCE</scope>
    <source>
        <strain evidence="4">K293</strain>
    </source>
</reference>
<dbReference type="EMBL" id="SMTN01000038">
    <property type="protein sequence ID" value="TDJ93499.1"/>
    <property type="molecule type" value="Genomic_DNA"/>
</dbReference>
<sequence length="101" mass="11844">MQKEDLFIRNIHSRNQDRISVALIYDTLSKEAHSGCGLYYEIYESRLIGLLRDHLLELNEADANKLRRYAESKGTKIDDASYSEALEAERECRAEIYREQM</sequence>
<dbReference type="EMBL" id="VINI01000008">
    <property type="protein sequence ID" value="MSS31385.1"/>
    <property type="molecule type" value="Genomic_DNA"/>
</dbReference>
<dbReference type="Proteomes" id="UP000294951">
    <property type="component" value="Unassembled WGS sequence"/>
</dbReference>
<protein>
    <submittedName>
        <fullName evidence="1">Dpoa decarboxylase</fullName>
    </submittedName>
    <submittedName>
        <fullName evidence="6">Putative dopa decarboxylase protein remnant</fullName>
    </submittedName>
</protein>
<evidence type="ECO:0000313" key="11">
    <source>
        <dbReference type="Proteomes" id="UP000532829"/>
    </source>
</evidence>
<accession>A0A230EVY2</accession>
<reference evidence="1 9" key="4">
    <citation type="submission" date="2019-07" db="EMBL/GenBank/DDBJ databases">
        <title>Genome sequence of OXA-232-producing Klebsiella pneumoniae ST23 from septicemic neonate.</title>
        <authorList>
            <person name="Mukherjee S."/>
            <person name="Naha S."/>
            <person name="Bhadury P."/>
            <person name="Basu S."/>
        </authorList>
    </citation>
    <scope>NUCLEOTIDE SEQUENCE [LARGE SCALE GENOMIC DNA]</scope>
    <source>
        <strain evidence="1 9">EN5275</strain>
    </source>
</reference>
<evidence type="ECO:0000313" key="5">
    <source>
        <dbReference type="EMBL" id="TDJ93499.1"/>
    </source>
</evidence>
<evidence type="ECO:0000313" key="1">
    <source>
        <dbReference type="EMBL" id="MSS31385.1"/>
    </source>
</evidence>
<evidence type="ECO:0000313" key="9">
    <source>
        <dbReference type="Proteomes" id="UP000468995"/>
    </source>
</evidence>
<organism evidence="1 9">
    <name type="scientific">Klebsiella pneumoniae</name>
    <dbReference type="NCBI Taxonomy" id="573"/>
    <lineage>
        <taxon>Bacteria</taxon>
        <taxon>Pseudomonadati</taxon>
        <taxon>Pseudomonadota</taxon>
        <taxon>Gammaproteobacteria</taxon>
        <taxon>Enterobacterales</taxon>
        <taxon>Enterobacteriaceae</taxon>
        <taxon>Klebsiella/Raoultella group</taxon>
        <taxon>Klebsiella</taxon>
        <taxon>Klebsiella pneumoniae complex</taxon>
    </lineage>
</organism>
<reference evidence="2 10" key="5">
    <citation type="submission" date="2019-11" db="EMBL/GenBank/DDBJ databases">
        <title>Emergence of a novel subclone of carbapenem-resistant Klebsiella pneumoniae ST11 with enhanced virulence and transmissibility: a molecular epidemiological, clinical, genomic study.</title>
        <authorList>
            <person name="Zhou K."/>
        </authorList>
    </citation>
    <scope>NUCLEOTIDE SEQUENCE [LARGE SCALE GENOMIC DNA]</scope>
    <source>
        <strain evidence="2 10">KP_38044</strain>
    </source>
</reference>
<dbReference type="Proteomes" id="UP000254657">
    <property type="component" value="Unassembled WGS sequence"/>
</dbReference>
<gene>
    <name evidence="4" type="ORF">DW286_07205</name>
    <name evidence="5" type="ORF">E1814_24030</name>
    <name evidence="1" type="ORF">FME62_11435</name>
    <name evidence="2" type="ORF">GNF00_26935</name>
    <name evidence="3" type="ORF">H3G96_018445</name>
    <name evidence="6" type="ORF">NCTC13635_01189</name>
</gene>
<evidence type="ECO:0000313" key="4">
    <source>
        <dbReference type="EMBL" id="RDT94862.1"/>
    </source>
</evidence>
<evidence type="ECO:0000313" key="3">
    <source>
        <dbReference type="EMBL" id="QQL32117.1"/>
    </source>
</evidence>
<dbReference type="EMBL" id="CP066534">
    <property type="protein sequence ID" value="QQL32117.1"/>
    <property type="molecule type" value="Genomic_DNA"/>
</dbReference>
<proteinExistence type="predicted"/>
<dbReference type="RefSeq" id="WP_001168332.1">
    <property type="nucleotide sequence ID" value="NZ_AP018671.1"/>
</dbReference>
<dbReference type="EMBL" id="WNPO01000059">
    <property type="protein sequence ID" value="MUA43463.1"/>
    <property type="molecule type" value="Genomic_DNA"/>
</dbReference>
<dbReference type="Proteomes" id="UP000282433">
    <property type="component" value="Chromosome"/>
</dbReference>
<dbReference type="AlphaFoldDB" id="A0A230EVY2"/>
<reference evidence="3 11" key="6">
    <citation type="submission" date="2020-12" db="EMBL/GenBank/DDBJ databases">
        <title>The complete genome of Klebsiella pneumoniae strain 090374.</title>
        <authorList>
            <person name="Wei L."/>
            <person name="Wen H."/>
            <person name="Liu L."/>
            <person name="Feng Y."/>
            <person name="Zong Z."/>
        </authorList>
    </citation>
    <scope>NUCLEOTIDE SEQUENCE [LARGE SCALE GENOMIC DNA]</scope>
    <source>
        <strain evidence="3 11">WCHKP090374</strain>
    </source>
</reference>
<name>A0A230EVY2_KLEPN</name>
<dbReference type="Proteomes" id="UP000485085">
    <property type="component" value="Unassembled WGS sequence"/>
</dbReference>
<evidence type="ECO:0000313" key="6">
    <source>
        <dbReference type="EMBL" id="VEB00292.1"/>
    </source>
</evidence>
<reference evidence="6 7" key="2">
    <citation type="submission" date="2018-12" db="EMBL/GenBank/DDBJ databases">
        <authorList>
            <consortium name="Pathogen Informatics"/>
        </authorList>
    </citation>
    <scope>NUCLEOTIDE SEQUENCE [LARGE SCALE GENOMIC DNA]</scope>
    <source>
        <strain evidence="6 7">NCTC13635</strain>
    </source>
</reference>
<evidence type="ECO:0000313" key="7">
    <source>
        <dbReference type="Proteomes" id="UP000282433"/>
    </source>
</evidence>
<dbReference type="EMBL" id="QRCF01000005">
    <property type="protein sequence ID" value="RDT94862.1"/>
    <property type="molecule type" value="Genomic_DNA"/>
</dbReference>
<dbReference type="Proteomes" id="UP000468995">
    <property type="component" value="Unassembled WGS sequence"/>
</dbReference>
<evidence type="ECO:0000313" key="8">
    <source>
        <dbReference type="Proteomes" id="UP000294951"/>
    </source>
</evidence>